<reference evidence="2 3" key="1">
    <citation type="journal article" date="2018" name="Gigascience">
        <title>Genomes of trombidid mites reveal novel predicted allergens and laterally-transferred genes associated with secondary metabolism.</title>
        <authorList>
            <person name="Dong X."/>
            <person name="Chaisiri K."/>
            <person name="Xia D."/>
            <person name="Armstrong S.D."/>
            <person name="Fang Y."/>
            <person name="Donnelly M.J."/>
            <person name="Kadowaki T."/>
            <person name="McGarry J.W."/>
            <person name="Darby A.C."/>
            <person name="Makepeace B.L."/>
        </authorList>
    </citation>
    <scope>NUCLEOTIDE SEQUENCE [LARGE SCALE GENOMIC DNA]</scope>
    <source>
        <strain evidence="2">UoL-UT</strain>
    </source>
</reference>
<protein>
    <submittedName>
        <fullName evidence="2">BTB/POZ domain-containing protein 9-like isoform X2</fullName>
    </submittedName>
</protein>
<dbReference type="VEuPathDB" id="VectorBase:LDEU012416"/>
<evidence type="ECO:0000313" key="3">
    <source>
        <dbReference type="Proteomes" id="UP000288716"/>
    </source>
</evidence>
<dbReference type="PANTHER" id="PTHR46306">
    <property type="entry name" value="BTB/POZ DOMAIN-CONTAINING PROTEIN 9"/>
    <property type="match status" value="1"/>
</dbReference>
<dbReference type="InterPro" id="IPR011705">
    <property type="entry name" value="BACK"/>
</dbReference>
<dbReference type="SMART" id="SM00225">
    <property type="entry name" value="BTB"/>
    <property type="match status" value="1"/>
</dbReference>
<dbReference type="PROSITE" id="PS50097">
    <property type="entry name" value="BTB"/>
    <property type="match status" value="1"/>
</dbReference>
<dbReference type="InterPro" id="IPR000210">
    <property type="entry name" value="BTB/POZ_dom"/>
</dbReference>
<dbReference type="SUPFAM" id="SSF54695">
    <property type="entry name" value="POZ domain"/>
    <property type="match status" value="1"/>
</dbReference>
<dbReference type="Gene3D" id="3.30.710.10">
    <property type="entry name" value="Potassium Channel Kv1.1, Chain A"/>
    <property type="match status" value="1"/>
</dbReference>
<sequence length="263" mass="30257">MINMSCFGLCEDIKSLCETGKFSDVTLDVDGVEYKVHKLILASRCPYFETMLYGQTEESKMDVIPMNPTSEKAFELTLKYIYTGHIDDTCLTIDDLIDVIRLADEYLFTKLVEYAVSKIDMKRIDNEKLIEIYDFSKTFNILQLSRKCLDRFDEQAENLVLNQNIFCKFSVSLLCELLSRDSFHSNEYDILKSLMKWIEVNEYVGSAKKLLGLIRWNFITAVDKLKIIESSTFLKPAHFITIITNCTLPPRSNPSCADCCEGD</sequence>
<dbReference type="OrthoDB" id="6359816at2759"/>
<dbReference type="Pfam" id="PF07707">
    <property type="entry name" value="BACK"/>
    <property type="match status" value="1"/>
</dbReference>
<name>A0A443RWR2_9ACAR</name>
<dbReference type="EMBL" id="NCKV01024272">
    <property type="protein sequence ID" value="RWS19624.1"/>
    <property type="molecule type" value="Genomic_DNA"/>
</dbReference>
<comment type="caution">
    <text evidence="2">The sequence shown here is derived from an EMBL/GenBank/DDBJ whole genome shotgun (WGS) entry which is preliminary data.</text>
</comment>
<evidence type="ECO:0000259" key="1">
    <source>
        <dbReference type="PROSITE" id="PS50097"/>
    </source>
</evidence>
<feature type="non-terminal residue" evidence="2">
    <location>
        <position position="263"/>
    </location>
</feature>
<keyword evidence="3" id="KW-1185">Reference proteome</keyword>
<dbReference type="SMART" id="SM00875">
    <property type="entry name" value="BACK"/>
    <property type="match status" value="1"/>
</dbReference>
<organism evidence="2 3">
    <name type="scientific">Leptotrombidium deliense</name>
    <dbReference type="NCBI Taxonomy" id="299467"/>
    <lineage>
        <taxon>Eukaryota</taxon>
        <taxon>Metazoa</taxon>
        <taxon>Ecdysozoa</taxon>
        <taxon>Arthropoda</taxon>
        <taxon>Chelicerata</taxon>
        <taxon>Arachnida</taxon>
        <taxon>Acari</taxon>
        <taxon>Acariformes</taxon>
        <taxon>Trombidiformes</taxon>
        <taxon>Prostigmata</taxon>
        <taxon>Anystina</taxon>
        <taxon>Parasitengona</taxon>
        <taxon>Trombiculoidea</taxon>
        <taxon>Trombiculidae</taxon>
        <taxon>Leptotrombidium</taxon>
    </lineage>
</organism>
<accession>A0A443RWR2</accession>
<dbReference type="Proteomes" id="UP000288716">
    <property type="component" value="Unassembled WGS sequence"/>
</dbReference>
<dbReference type="Gene3D" id="1.25.40.420">
    <property type="match status" value="1"/>
</dbReference>
<dbReference type="InterPro" id="IPR052407">
    <property type="entry name" value="BTB_POZ_domain_cont_9"/>
</dbReference>
<feature type="domain" description="BTB" evidence="1">
    <location>
        <begin position="23"/>
        <end position="90"/>
    </location>
</feature>
<evidence type="ECO:0000313" key="2">
    <source>
        <dbReference type="EMBL" id="RWS19624.1"/>
    </source>
</evidence>
<dbReference type="InterPro" id="IPR011333">
    <property type="entry name" value="SKP1/BTB/POZ_sf"/>
</dbReference>
<dbReference type="Pfam" id="PF00651">
    <property type="entry name" value="BTB"/>
    <property type="match status" value="1"/>
</dbReference>
<dbReference type="AlphaFoldDB" id="A0A443RWR2"/>
<dbReference type="GO" id="GO:0005737">
    <property type="term" value="C:cytoplasm"/>
    <property type="evidence" value="ECO:0007669"/>
    <property type="project" value="TreeGrafter"/>
</dbReference>
<gene>
    <name evidence="2" type="ORF">B4U80_12253</name>
</gene>
<dbReference type="PANTHER" id="PTHR46306:SF1">
    <property type="entry name" value="BTB_POZ DOMAIN-CONTAINING PROTEIN 9"/>
    <property type="match status" value="1"/>
</dbReference>
<dbReference type="STRING" id="299467.A0A443RWR2"/>
<proteinExistence type="predicted"/>